<dbReference type="InterPro" id="IPR029045">
    <property type="entry name" value="ClpP/crotonase-like_dom_sf"/>
</dbReference>
<comment type="similarity">
    <text evidence="1">Belongs to the enoyl-CoA hydratase/isomerase family.</text>
</comment>
<dbReference type="EMBL" id="UINC01000911">
    <property type="protein sequence ID" value="SUZ63208.1"/>
    <property type="molecule type" value="Genomic_DNA"/>
</dbReference>
<keyword evidence="2" id="KW-0456">Lyase</keyword>
<evidence type="ECO:0008006" key="4">
    <source>
        <dbReference type="Google" id="ProtNLM"/>
    </source>
</evidence>
<dbReference type="PANTHER" id="PTHR11941">
    <property type="entry name" value="ENOYL-COA HYDRATASE-RELATED"/>
    <property type="match status" value="1"/>
</dbReference>
<evidence type="ECO:0000313" key="3">
    <source>
        <dbReference type="EMBL" id="SUZ63208.1"/>
    </source>
</evidence>
<dbReference type="InterPro" id="IPR018376">
    <property type="entry name" value="Enoyl-CoA_hyd/isom_CS"/>
</dbReference>
<dbReference type="Pfam" id="PF00378">
    <property type="entry name" value="ECH_1"/>
    <property type="match status" value="1"/>
</dbReference>
<dbReference type="CDD" id="cd06558">
    <property type="entry name" value="crotonase-like"/>
    <property type="match status" value="1"/>
</dbReference>
<name>A0A381PAE6_9ZZZZ</name>
<dbReference type="PANTHER" id="PTHR11941:SF141">
    <property type="entry name" value="ENOYL-COA HYDRATASE_ISOMERASE-RELATED"/>
    <property type="match status" value="1"/>
</dbReference>
<dbReference type="FunFam" id="1.10.12.10:FF:000001">
    <property type="entry name" value="Probable enoyl-CoA hydratase, mitochondrial"/>
    <property type="match status" value="1"/>
</dbReference>
<organism evidence="3">
    <name type="scientific">marine metagenome</name>
    <dbReference type="NCBI Taxonomy" id="408172"/>
    <lineage>
        <taxon>unclassified sequences</taxon>
        <taxon>metagenomes</taxon>
        <taxon>ecological metagenomes</taxon>
    </lineage>
</organism>
<reference evidence="3" key="1">
    <citation type="submission" date="2018-05" db="EMBL/GenBank/DDBJ databases">
        <authorList>
            <person name="Lanie J.A."/>
            <person name="Ng W.-L."/>
            <person name="Kazmierczak K.M."/>
            <person name="Andrzejewski T.M."/>
            <person name="Davidsen T.M."/>
            <person name="Wayne K.J."/>
            <person name="Tettelin H."/>
            <person name="Glass J.I."/>
            <person name="Rusch D."/>
            <person name="Podicherti R."/>
            <person name="Tsui H.-C.T."/>
            <person name="Winkler M.E."/>
        </authorList>
    </citation>
    <scope>NUCLEOTIDE SEQUENCE</scope>
</reference>
<evidence type="ECO:0000256" key="1">
    <source>
        <dbReference type="ARBA" id="ARBA00005254"/>
    </source>
</evidence>
<dbReference type="AlphaFoldDB" id="A0A381PAE6"/>
<dbReference type="GO" id="GO:0016836">
    <property type="term" value="F:hydro-lyase activity"/>
    <property type="evidence" value="ECO:0007669"/>
    <property type="project" value="UniProtKB-ARBA"/>
</dbReference>
<gene>
    <name evidence="3" type="ORF">METZ01_LOCUS16062</name>
</gene>
<sequence>MSDVPVLLHDRDGYVAIITLNRPEKLNALNAELRDALLNKLDELERDDEVRAVVIHGAGDKAFVAGADISEFAARSPEQQREAVFGRRIYEGVADFKKPIIAAIHGFCIGGGCELALACDVRVADKTARMSQAEIRIGLIPGGGGTQRLARLVGRGWTTIMSLTGDFVEAEDAHHIGLIDVLVEEGQHLEKALELATKMTRWSPVALRLAKDAIRVAFETPLAEGLEYEKGRFIDAFKSEDGREGVLAFVEKRKPEFKGR</sequence>
<dbReference type="PROSITE" id="PS00166">
    <property type="entry name" value="ENOYL_COA_HYDRATASE"/>
    <property type="match status" value="1"/>
</dbReference>
<dbReference type="InterPro" id="IPR014748">
    <property type="entry name" value="Enoyl-CoA_hydra_C"/>
</dbReference>
<accession>A0A381PAE6</accession>
<proteinExistence type="inferred from homology"/>
<dbReference type="FunFam" id="3.90.226.10:FF:000009">
    <property type="entry name" value="Carnitinyl-CoA dehydratase"/>
    <property type="match status" value="1"/>
</dbReference>
<protein>
    <recommendedName>
        <fullName evidence="4">Crotonase</fullName>
    </recommendedName>
</protein>
<dbReference type="InterPro" id="IPR001753">
    <property type="entry name" value="Enoyl-CoA_hydra/iso"/>
</dbReference>
<dbReference type="GO" id="GO:0006635">
    <property type="term" value="P:fatty acid beta-oxidation"/>
    <property type="evidence" value="ECO:0007669"/>
    <property type="project" value="TreeGrafter"/>
</dbReference>
<dbReference type="Gene3D" id="3.90.226.10">
    <property type="entry name" value="2-enoyl-CoA Hydratase, Chain A, domain 1"/>
    <property type="match status" value="1"/>
</dbReference>
<dbReference type="Gene3D" id="1.10.12.10">
    <property type="entry name" value="Lyase 2-enoyl-coa Hydratase, Chain A, domain 2"/>
    <property type="match status" value="1"/>
</dbReference>
<dbReference type="SUPFAM" id="SSF52096">
    <property type="entry name" value="ClpP/crotonase"/>
    <property type="match status" value="1"/>
</dbReference>
<evidence type="ECO:0000256" key="2">
    <source>
        <dbReference type="ARBA" id="ARBA00023239"/>
    </source>
</evidence>